<evidence type="ECO:0000256" key="3">
    <source>
        <dbReference type="ARBA" id="ARBA00005119"/>
    </source>
</evidence>
<keyword evidence="14" id="KW-0443">Lipid metabolism</keyword>
<evidence type="ECO:0000256" key="15">
    <source>
        <dbReference type="ARBA" id="ARBA00023136"/>
    </source>
</evidence>
<dbReference type="GO" id="GO:0005886">
    <property type="term" value="C:plasma membrane"/>
    <property type="evidence" value="ECO:0007669"/>
    <property type="project" value="UniProtKB-SubCell"/>
</dbReference>
<evidence type="ECO:0000256" key="16">
    <source>
        <dbReference type="ARBA" id="ARBA00023209"/>
    </source>
</evidence>
<dbReference type="EC" id="2.7.7.41" evidence="6 18"/>
<feature type="transmembrane region" description="Helical" evidence="19">
    <location>
        <begin position="85"/>
        <end position="102"/>
    </location>
</feature>
<dbReference type="Proteomes" id="UP000557217">
    <property type="component" value="Unassembled WGS sequence"/>
</dbReference>
<evidence type="ECO:0000256" key="14">
    <source>
        <dbReference type="ARBA" id="ARBA00023098"/>
    </source>
</evidence>
<feature type="transmembrane region" description="Helical" evidence="19">
    <location>
        <begin position="109"/>
        <end position="127"/>
    </location>
</feature>
<feature type="transmembrane region" description="Helical" evidence="19">
    <location>
        <begin position="133"/>
        <end position="154"/>
    </location>
</feature>
<evidence type="ECO:0000256" key="8">
    <source>
        <dbReference type="ARBA" id="ARBA00022475"/>
    </source>
</evidence>
<feature type="transmembrane region" description="Helical" evidence="19">
    <location>
        <begin position="6"/>
        <end position="34"/>
    </location>
</feature>
<evidence type="ECO:0000313" key="21">
    <source>
        <dbReference type="Proteomes" id="UP000557217"/>
    </source>
</evidence>
<dbReference type="InterPro" id="IPR000374">
    <property type="entry name" value="PC_trans"/>
</dbReference>
<evidence type="ECO:0000256" key="11">
    <source>
        <dbReference type="ARBA" id="ARBA00022692"/>
    </source>
</evidence>
<feature type="transmembrane region" description="Helical" evidence="19">
    <location>
        <begin position="175"/>
        <end position="194"/>
    </location>
</feature>
<keyword evidence="21" id="KW-1185">Reference proteome</keyword>
<dbReference type="EMBL" id="JACHGZ010000001">
    <property type="protein sequence ID" value="MBB5147842.1"/>
    <property type="molecule type" value="Genomic_DNA"/>
</dbReference>
<keyword evidence="10 18" id="KW-0808">Transferase</keyword>
<evidence type="ECO:0000256" key="17">
    <source>
        <dbReference type="ARBA" id="ARBA00023264"/>
    </source>
</evidence>
<dbReference type="GO" id="GO:0016024">
    <property type="term" value="P:CDP-diacylglycerol biosynthetic process"/>
    <property type="evidence" value="ECO:0007669"/>
    <property type="project" value="UniProtKB-UniPathway"/>
</dbReference>
<dbReference type="PROSITE" id="PS01315">
    <property type="entry name" value="CDS"/>
    <property type="match status" value="1"/>
</dbReference>
<evidence type="ECO:0000313" key="20">
    <source>
        <dbReference type="EMBL" id="MBB5147842.1"/>
    </source>
</evidence>
<dbReference type="GO" id="GO:0004605">
    <property type="term" value="F:phosphatidate cytidylyltransferase activity"/>
    <property type="evidence" value="ECO:0007669"/>
    <property type="project" value="UniProtKB-EC"/>
</dbReference>
<evidence type="ECO:0000256" key="1">
    <source>
        <dbReference type="ARBA" id="ARBA00001698"/>
    </source>
</evidence>
<dbReference type="PANTHER" id="PTHR46382:SF1">
    <property type="entry name" value="PHOSPHATIDATE CYTIDYLYLTRANSFERASE"/>
    <property type="match status" value="1"/>
</dbReference>
<dbReference type="AlphaFoldDB" id="A0A840PSW5"/>
<organism evidence="20 21">
    <name type="scientific">Ureibacillus thermosphaericus</name>
    <dbReference type="NCBI Taxonomy" id="51173"/>
    <lineage>
        <taxon>Bacteria</taxon>
        <taxon>Bacillati</taxon>
        <taxon>Bacillota</taxon>
        <taxon>Bacilli</taxon>
        <taxon>Bacillales</taxon>
        <taxon>Caryophanaceae</taxon>
        <taxon>Ureibacillus</taxon>
    </lineage>
</organism>
<keyword evidence="17" id="KW-1208">Phospholipid metabolism</keyword>
<keyword evidence="11 18" id="KW-0812">Transmembrane</keyword>
<comment type="similarity">
    <text evidence="5 18">Belongs to the CDS family.</text>
</comment>
<keyword evidence="16" id="KW-0594">Phospholipid biosynthesis</keyword>
<keyword evidence="15 19" id="KW-0472">Membrane</keyword>
<comment type="pathway">
    <text evidence="3 18">Phospholipid metabolism; CDP-diacylglycerol biosynthesis; CDP-diacylglycerol from sn-glycerol 3-phosphate: step 3/3.</text>
</comment>
<feature type="transmembrane region" description="Helical" evidence="19">
    <location>
        <begin position="46"/>
        <end position="65"/>
    </location>
</feature>
<keyword evidence="8" id="KW-1003">Cell membrane</keyword>
<evidence type="ECO:0000256" key="10">
    <source>
        <dbReference type="ARBA" id="ARBA00022679"/>
    </source>
</evidence>
<evidence type="ECO:0000256" key="19">
    <source>
        <dbReference type="SAM" id="Phobius"/>
    </source>
</evidence>
<evidence type="ECO:0000256" key="9">
    <source>
        <dbReference type="ARBA" id="ARBA00022516"/>
    </source>
</evidence>
<name>A0A840PSW5_URETH</name>
<comment type="subcellular location">
    <subcellularLocation>
        <location evidence="2">Cell membrane</location>
        <topology evidence="2">Multi-pass membrane protein</topology>
    </subcellularLocation>
</comment>
<feature type="transmembrane region" description="Helical" evidence="19">
    <location>
        <begin position="200"/>
        <end position="220"/>
    </location>
</feature>
<evidence type="ECO:0000256" key="5">
    <source>
        <dbReference type="ARBA" id="ARBA00010185"/>
    </source>
</evidence>
<keyword evidence="13 19" id="KW-1133">Transmembrane helix</keyword>
<protein>
    <recommendedName>
        <fullName evidence="7 18">Phosphatidate cytidylyltransferase</fullName>
        <ecNumber evidence="6 18">2.7.7.41</ecNumber>
    </recommendedName>
</protein>
<evidence type="ECO:0000256" key="18">
    <source>
        <dbReference type="RuleBase" id="RU003938"/>
    </source>
</evidence>
<sequence>MKQRIITGVVAAAFFIPFVLYGNLPFTLLVYAMATVGMFELLRMKKMAIFSVPGLIGLLTVYMLLMPDNFAAKVQSITSYSKLEFLVIAALLLLIHSVIVKNHFTFDEIGFVLLSALYIGIGFYYLIETRDAGLQFIIFALLVVWSTDSGAYFTGRKFGKNKLWPEISPNKTVEGFFGGILIAVVSACVMQFIYPFEKPWFILILVTIVSSIFGQLGDLVESAIKRHYDVKDSGKLLPGHGGILDRFDSLLFVLPLFNLLHFVS</sequence>
<dbReference type="Pfam" id="PF01148">
    <property type="entry name" value="CTP_transf_1"/>
    <property type="match status" value="1"/>
</dbReference>
<dbReference type="UniPathway" id="UPA00557">
    <property type="reaction ID" value="UER00614"/>
</dbReference>
<keyword evidence="12 18" id="KW-0548">Nucleotidyltransferase</keyword>
<evidence type="ECO:0000256" key="12">
    <source>
        <dbReference type="ARBA" id="ARBA00022695"/>
    </source>
</evidence>
<evidence type="ECO:0000256" key="4">
    <source>
        <dbReference type="ARBA" id="ARBA00005189"/>
    </source>
</evidence>
<evidence type="ECO:0000256" key="6">
    <source>
        <dbReference type="ARBA" id="ARBA00012487"/>
    </source>
</evidence>
<comment type="catalytic activity">
    <reaction evidence="1 18">
        <text>a 1,2-diacyl-sn-glycero-3-phosphate + CTP + H(+) = a CDP-1,2-diacyl-sn-glycerol + diphosphate</text>
        <dbReference type="Rhea" id="RHEA:16229"/>
        <dbReference type="ChEBI" id="CHEBI:15378"/>
        <dbReference type="ChEBI" id="CHEBI:33019"/>
        <dbReference type="ChEBI" id="CHEBI:37563"/>
        <dbReference type="ChEBI" id="CHEBI:58332"/>
        <dbReference type="ChEBI" id="CHEBI:58608"/>
        <dbReference type="EC" id="2.7.7.41"/>
    </reaction>
</comment>
<gene>
    <name evidence="20" type="ORF">HNR36_000223</name>
</gene>
<proteinExistence type="inferred from homology"/>
<dbReference type="RefSeq" id="WP_168411709.1">
    <property type="nucleotide sequence ID" value="NZ_JAAXPW010000001.1"/>
</dbReference>
<evidence type="ECO:0000256" key="7">
    <source>
        <dbReference type="ARBA" id="ARBA00019373"/>
    </source>
</evidence>
<comment type="caution">
    <text evidence="20">The sequence shown here is derived from an EMBL/GenBank/DDBJ whole genome shotgun (WGS) entry which is preliminary data.</text>
</comment>
<evidence type="ECO:0000256" key="13">
    <source>
        <dbReference type="ARBA" id="ARBA00022989"/>
    </source>
</evidence>
<accession>A0A840PSW5</accession>
<keyword evidence="9" id="KW-0444">Lipid biosynthesis</keyword>
<evidence type="ECO:0000256" key="2">
    <source>
        <dbReference type="ARBA" id="ARBA00004651"/>
    </source>
</evidence>
<dbReference type="PANTHER" id="PTHR46382">
    <property type="entry name" value="PHOSPHATIDATE CYTIDYLYLTRANSFERASE"/>
    <property type="match status" value="1"/>
</dbReference>
<comment type="pathway">
    <text evidence="4">Lipid metabolism.</text>
</comment>
<reference evidence="20 21" key="1">
    <citation type="submission" date="2020-08" db="EMBL/GenBank/DDBJ databases">
        <title>Genomic Encyclopedia of Type Strains, Phase IV (KMG-IV): sequencing the most valuable type-strain genomes for metagenomic binning, comparative biology and taxonomic classification.</title>
        <authorList>
            <person name="Goeker M."/>
        </authorList>
    </citation>
    <scope>NUCLEOTIDE SEQUENCE [LARGE SCALE GENOMIC DNA]</scope>
    <source>
        <strain evidence="20 21">DSM 10633</strain>
    </source>
</reference>